<evidence type="ECO:0000313" key="3">
    <source>
        <dbReference type="EMBL" id="ETO12655.1"/>
    </source>
</evidence>
<reference evidence="3 4" key="1">
    <citation type="journal article" date="2013" name="Curr. Biol.">
        <title>The Genome of the Foraminiferan Reticulomyxa filosa.</title>
        <authorList>
            <person name="Glockner G."/>
            <person name="Hulsmann N."/>
            <person name="Schleicher M."/>
            <person name="Noegel A.A."/>
            <person name="Eichinger L."/>
            <person name="Gallinger C."/>
            <person name="Pawlowski J."/>
            <person name="Sierra R."/>
            <person name="Euteneuer U."/>
            <person name="Pillet L."/>
            <person name="Moustafa A."/>
            <person name="Platzer M."/>
            <person name="Groth M."/>
            <person name="Szafranski K."/>
            <person name="Schliwa M."/>
        </authorList>
    </citation>
    <scope>NUCLEOTIDE SEQUENCE [LARGE SCALE GENOMIC DNA]</scope>
</reference>
<dbReference type="Proteomes" id="UP000023152">
    <property type="component" value="Unassembled WGS sequence"/>
</dbReference>
<accession>X6MHW1</accession>
<sequence>MFSRAWSYLGYDNQDKDTTSAGDSNSKPAEDSKERMEETSTNLLDGILPHHSTTATTSEHPYPMLHAHGNHVYSLSTPLLNKLTDETSSEVTDEKVKEFKQSMHSTFNPIQHHYVSISKNLGHNDVAPHSAPIALSFTDTLQTENSTKVSPRQSQKGFQSKKKKKTIDSTKLTMIEEENNEDNKNKGNSTNSAVGTTGNKNAVVIRYFDSLSLTTHERKELEELHEWIGRDTLSNKMKDELCLGDMILSCYSSYSKNNPDAKGCWKRWISYRDDSPLKDVNFRRVREFFDTGLFNVAYDKESRPVFIINTKHYDDSFGPEITAKATILFITSLLWNVRQNSFDFDALRKGICVYADLSHYSINMLAWNVIQACKSALIAFPFQLIDIYCVNTPTFVYMLRQIAAKVKPQKNFQQF</sequence>
<gene>
    <name evidence="3" type="ORF">RFI_24718</name>
</gene>
<feature type="compositionally biased region" description="Polar residues" evidence="1">
    <location>
        <begin position="143"/>
        <end position="158"/>
    </location>
</feature>
<dbReference type="PROSITE" id="PS50191">
    <property type="entry name" value="CRAL_TRIO"/>
    <property type="match status" value="1"/>
</dbReference>
<proteinExistence type="predicted"/>
<feature type="region of interest" description="Disordered" evidence="1">
    <location>
        <begin position="13"/>
        <end position="59"/>
    </location>
</feature>
<dbReference type="InterPro" id="IPR036865">
    <property type="entry name" value="CRAL-TRIO_dom_sf"/>
</dbReference>
<comment type="caution">
    <text evidence="3">The sequence shown here is derived from an EMBL/GenBank/DDBJ whole genome shotgun (WGS) entry which is preliminary data.</text>
</comment>
<feature type="compositionally biased region" description="Basic and acidic residues" evidence="1">
    <location>
        <begin position="28"/>
        <end position="38"/>
    </location>
</feature>
<dbReference type="Pfam" id="PF00650">
    <property type="entry name" value="CRAL_TRIO"/>
    <property type="match status" value="1"/>
</dbReference>
<dbReference type="SUPFAM" id="SSF52087">
    <property type="entry name" value="CRAL/TRIO domain"/>
    <property type="match status" value="1"/>
</dbReference>
<evidence type="ECO:0000259" key="2">
    <source>
        <dbReference type="PROSITE" id="PS50191"/>
    </source>
</evidence>
<protein>
    <recommendedName>
        <fullName evidence="2">CRAL-TRIO domain-containing protein</fullName>
    </recommendedName>
</protein>
<evidence type="ECO:0000256" key="1">
    <source>
        <dbReference type="SAM" id="MobiDB-lite"/>
    </source>
</evidence>
<dbReference type="EMBL" id="ASPP01021233">
    <property type="protein sequence ID" value="ETO12655.1"/>
    <property type="molecule type" value="Genomic_DNA"/>
</dbReference>
<evidence type="ECO:0000313" key="4">
    <source>
        <dbReference type="Proteomes" id="UP000023152"/>
    </source>
</evidence>
<dbReference type="Gene3D" id="3.40.525.10">
    <property type="entry name" value="CRAL-TRIO lipid binding domain"/>
    <property type="match status" value="1"/>
</dbReference>
<name>X6MHW1_RETFI</name>
<keyword evidence="4" id="KW-1185">Reference proteome</keyword>
<dbReference type="InterPro" id="IPR001251">
    <property type="entry name" value="CRAL-TRIO_dom"/>
</dbReference>
<organism evidence="3 4">
    <name type="scientific">Reticulomyxa filosa</name>
    <dbReference type="NCBI Taxonomy" id="46433"/>
    <lineage>
        <taxon>Eukaryota</taxon>
        <taxon>Sar</taxon>
        <taxon>Rhizaria</taxon>
        <taxon>Retaria</taxon>
        <taxon>Foraminifera</taxon>
        <taxon>Monothalamids</taxon>
        <taxon>Reticulomyxidae</taxon>
        <taxon>Reticulomyxa</taxon>
    </lineage>
</organism>
<feature type="domain" description="CRAL-TRIO" evidence="2">
    <location>
        <begin position="281"/>
        <end position="415"/>
    </location>
</feature>
<dbReference type="AlphaFoldDB" id="X6MHW1"/>
<feature type="region of interest" description="Disordered" evidence="1">
    <location>
        <begin position="143"/>
        <end position="195"/>
    </location>
</feature>